<proteinExistence type="predicted"/>
<evidence type="ECO:0000313" key="2">
    <source>
        <dbReference type="Proteomes" id="UP001054837"/>
    </source>
</evidence>
<name>A0AAV4NBQ5_9ARAC</name>
<comment type="caution">
    <text evidence="1">The sequence shown here is derived from an EMBL/GenBank/DDBJ whole genome shotgun (WGS) entry which is preliminary data.</text>
</comment>
<evidence type="ECO:0000313" key="1">
    <source>
        <dbReference type="EMBL" id="GIX82210.1"/>
    </source>
</evidence>
<dbReference type="EMBL" id="BPLQ01001492">
    <property type="protein sequence ID" value="GIX82210.1"/>
    <property type="molecule type" value="Genomic_DNA"/>
</dbReference>
<accession>A0AAV4NBQ5</accession>
<gene>
    <name evidence="1" type="ORF">CDAR_205021</name>
</gene>
<keyword evidence="2" id="KW-1185">Reference proteome</keyword>
<protein>
    <submittedName>
        <fullName evidence="1">Uncharacterized protein</fullName>
    </submittedName>
</protein>
<dbReference type="AlphaFoldDB" id="A0AAV4NBQ5"/>
<organism evidence="1 2">
    <name type="scientific">Caerostris darwini</name>
    <dbReference type="NCBI Taxonomy" id="1538125"/>
    <lineage>
        <taxon>Eukaryota</taxon>
        <taxon>Metazoa</taxon>
        <taxon>Ecdysozoa</taxon>
        <taxon>Arthropoda</taxon>
        <taxon>Chelicerata</taxon>
        <taxon>Arachnida</taxon>
        <taxon>Araneae</taxon>
        <taxon>Araneomorphae</taxon>
        <taxon>Entelegynae</taxon>
        <taxon>Araneoidea</taxon>
        <taxon>Araneidae</taxon>
        <taxon>Caerostris</taxon>
    </lineage>
</organism>
<dbReference type="Proteomes" id="UP001054837">
    <property type="component" value="Unassembled WGS sequence"/>
</dbReference>
<feature type="non-terminal residue" evidence="1">
    <location>
        <position position="37"/>
    </location>
</feature>
<sequence length="37" mass="4177">MFYLCSVQDFEPGSDLIRTAVCAVFRCRTDLGIDYGN</sequence>
<reference evidence="1 2" key="1">
    <citation type="submission" date="2021-06" db="EMBL/GenBank/DDBJ databases">
        <title>Caerostris darwini draft genome.</title>
        <authorList>
            <person name="Kono N."/>
            <person name="Arakawa K."/>
        </authorList>
    </citation>
    <scope>NUCLEOTIDE SEQUENCE [LARGE SCALE GENOMIC DNA]</scope>
</reference>